<dbReference type="PROSITE" id="PS51163">
    <property type="entry name" value="YRDC"/>
    <property type="match status" value="1"/>
</dbReference>
<dbReference type="InterPro" id="IPR052532">
    <property type="entry name" value="SUA5_domain"/>
</dbReference>
<proteinExistence type="predicted"/>
<organism evidence="2 3">
    <name type="scientific">Schaalia odontolytica</name>
    <dbReference type="NCBI Taxonomy" id="1660"/>
    <lineage>
        <taxon>Bacteria</taxon>
        <taxon>Bacillati</taxon>
        <taxon>Actinomycetota</taxon>
        <taxon>Actinomycetes</taxon>
        <taxon>Actinomycetales</taxon>
        <taxon>Actinomycetaceae</taxon>
        <taxon>Schaalia</taxon>
    </lineage>
</organism>
<dbReference type="SUPFAM" id="SSF55821">
    <property type="entry name" value="YrdC/RibB"/>
    <property type="match status" value="1"/>
</dbReference>
<dbReference type="Pfam" id="PF01300">
    <property type="entry name" value="Sua5_yciO_yrdC"/>
    <property type="match status" value="1"/>
</dbReference>
<dbReference type="NCBIfam" id="TIGR00057">
    <property type="entry name" value="L-threonylcarbamoyladenylate synthase"/>
    <property type="match status" value="1"/>
</dbReference>
<dbReference type="InterPro" id="IPR006070">
    <property type="entry name" value="Sua5-like_dom"/>
</dbReference>
<dbReference type="AlphaFoldDB" id="A0A2I1I2P0"/>
<gene>
    <name evidence="2" type="ORF">CYJ22_00370</name>
</gene>
<evidence type="ECO:0000259" key="1">
    <source>
        <dbReference type="PROSITE" id="PS51163"/>
    </source>
</evidence>
<sequence>MSYVEMHPENPQARLVNTVVDLLERGGTIALPTDSGYAIATKAGNKAGMDTIRSIRKLDDKHNFSLLCHSFAQLGELVIIDNHEFRTMKALTPGPYTFILRGTKEVPRIMLNKKKHTVGVRIPDHVITQAIVEALGEPLACSTLIMPGEDEPLTDGFDVDDRIGHQVDLVVVGPVGVAEPTTVIDFAGGDAVVARVGAGDVSLFD</sequence>
<dbReference type="InterPro" id="IPR017945">
    <property type="entry name" value="DHBP_synth_RibB-like_a/b_dom"/>
</dbReference>
<dbReference type="Proteomes" id="UP000234198">
    <property type="component" value="Unassembled WGS sequence"/>
</dbReference>
<evidence type="ECO:0000313" key="3">
    <source>
        <dbReference type="Proteomes" id="UP000234198"/>
    </source>
</evidence>
<dbReference type="PANTHER" id="PTHR42828:SF3">
    <property type="entry name" value="THREONYLCARBAMOYL-AMP SYNTHASE"/>
    <property type="match status" value="1"/>
</dbReference>
<dbReference type="Gene3D" id="3.90.870.10">
    <property type="entry name" value="DHBP synthase"/>
    <property type="match status" value="1"/>
</dbReference>
<dbReference type="RefSeq" id="WP_101600235.1">
    <property type="nucleotide sequence ID" value="NZ_PKKM01000001.1"/>
</dbReference>
<dbReference type="PANTHER" id="PTHR42828">
    <property type="entry name" value="DHBP SYNTHASE RIBB-LIKE ALPHA/BETA DOMAIN-CONTAINING PROTEIN"/>
    <property type="match status" value="1"/>
</dbReference>
<feature type="domain" description="YrdC-like" evidence="1">
    <location>
        <begin position="13"/>
        <end position="199"/>
    </location>
</feature>
<accession>A0A2I1I2P0</accession>
<dbReference type="GO" id="GO:0003725">
    <property type="term" value="F:double-stranded RNA binding"/>
    <property type="evidence" value="ECO:0007669"/>
    <property type="project" value="InterPro"/>
</dbReference>
<name>A0A2I1I2P0_9ACTO</name>
<protein>
    <submittedName>
        <fullName evidence="2">Threonylcarbamoyl-AMP synthase</fullName>
    </submittedName>
</protein>
<comment type="caution">
    <text evidence="2">The sequence shown here is derived from an EMBL/GenBank/DDBJ whole genome shotgun (WGS) entry which is preliminary data.</text>
</comment>
<evidence type="ECO:0000313" key="2">
    <source>
        <dbReference type="EMBL" id="PKY65385.1"/>
    </source>
</evidence>
<reference evidence="2 3" key="1">
    <citation type="submission" date="2017-12" db="EMBL/GenBank/DDBJ databases">
        <title>Phylogenetic diversity of female urinary microbiome.</title>
        <authorList>
            <person name="Thomas-White K."/>
            <person name="Wolfe A.J."/>
        </authorList>
    </citation>
    <scope>NUCLEOTIDE SEQUENCE [LARGE SCALE GENOMIC DNA]</scope>
    <source>
        <strain evidence="2 3">UMB0018</strain>
    </source>
</reference>
<dbReference type="EMBL" id="PKKM01000001">
    <property type="protein sequence ID" value="PKY65385.1"/>
    <property type="molecule type" value="Genomic_DNA"/>
</dbReference>